<name>A0A9N9FES2_9GLOM</name>
<keyword evidence="3" id="KW-1185">Reference proteome</keyword>
<comment type="caution">
    <text evidence="2">The sequence shown here is derived from an EMBL/GenBank/DDBJ whole genome shotgun (WGS) entry which is preliminary data.</text>
</comment>
<dbReference type="EMBL" id="CAJVPL010000802">
    <property type="protein sequence ID" value="CAG8530840.1"/>
    <property type="molecule type" value="Genomic_DNA"/>
</dbReference>
<evidence type="ECO:0000256" key="1">
    <source>
        <dbReference type="SAM" id="MobiDB-lite"/>
    </source>
</evidence>
<feature type="region of interest" description="Disordered" evidence="1">
    <location>
        <begin position="132"/>
        <end position="156"/>
    </location>
</feature>
<dbReference type="OrthoDB" id="10555808at2759"/>
<feature type="compositionally biased region" description="Low complexity" evidence="1">
    <location>
        <begin position="138"/>
        <end position="156"/>
    </location>
</feature>
<evidence type="ECO:0000313" key="3">
    <source>
        <dbReference type="Proteomes" id="UP000789831"/>
    </source>
</evidence>
<feature type="compositionally biased region" description="Basic residues" evidence="1">
    <location>
        <begin position="62"/>
        <end position="75"/>
    </location>
</feature>
<gene>
    <name evidence="2" type="ORF">AGERDE_LOCUS5702</name>
</gene>
<feature type="compositionally biased region" description="Polar residues" evidence="1">
    <location>
        <begin position="81"/>
        <end position="98"/>
    </location>
</feature>
<accession>A0A9N9FES2</accession>
<reference evidence="2" key="1">
    <citation type="submission" date="2021-06" db="EMBL/GenBank/DDBJ databases">
        <authorList>
            <person name="Kallberg Y."/>
            <person name="Tangrot J."/>
            <person name="Rosling A."/>
        </authorList>
    </citation>
    <scope>NUCLEOTIDE SEQUENCE</scope>
    <source>
        <strain evidence="2">MT106</strain>
    </source>
</reference>
<sequence>MCKCAENHFLRKLVSSLFEQGKLAYFQFDNIFKEILIEVLSEEIKYHKNHIGQDNNWKKISKHHHCNHNHHKHKSNCSNSETENIDTPTTCTSASMPTGSRLQCDNSTFEIKLSPPPHRPKGPRKEKIFTQKKRNQISSNTTAEPTSTSTTQPASQEYQIDFDTAKVKEAQLYIMSRKPPCEDVFFPTPSAPHWKQFDS</sequence>
<dbReference type="Proteomes" id="UP000789831">
    <property type="component" value="Unassembled WGS sequence"/>
</dbReference>
<feature type="region of interest" description="Disordered" evidence="1">
    <location>
        <begin position="62"/>
        <end position="98"/>
    </location>
</feature>
<evidence type="ECO:0000313" key="2">
    <source>
        <dbReference type="EMBL" id="CAG8530840.1"/>
    </source>
</evidence>
<proteinExistence type="predicted"/>
<dbReference type="AlphaFoldDB" id="A0A9N9FES2"/>
<organism evidence="2 3">
    <name type="scientific">Ambispora gerdemannii</name>
    <dbReference type="NCBI Taxonomy" id="144530"/>
    <lineage>
        <taxon>Eukaryota</taxon>
        <taxon>Fungi</taxon>
        <taxon>Fungi incertae sedis</taxon>
        <taxon>Mucoromycota</taxon>
        <taxon>Glomeromycotina</taxon>
        <taxon>Glomeromycetes</taxon>
        <taxon>Archaeosporales</taxon>
        <taxon>Ambisporaceae</taxon>
        <taxon>Ambispora</taxon>
    </lineage>
</organism>
<protein>
    <submittedName>
        <fullName evidence="2">10213_t:CDS:1</fullName>
    </submittedName>
</protein>